<proteinExistence type="predicted"/>
<keyword evidence="1" id="KW-0472">Membrane</keyword>
<keyword evidence="1" id="KW-1133">Transmembrane helix</keyword>
<evidence type="ECO:0000256" key="1">
    <source>
        <dbReference type="SAM" id="Phobius"/>
    </source>
</evidence>
<dbReference type="AlphaFoldDB" id="A0A554LG63"/>
<feature type="transmembrane region" description="Helical" evidence="1">
    <location>
        <begin position="46"/>
        <end position="67"/>
    </location>
</feature>
<organism evidence="2 3">
    <name type="scientific">Candidatus Berkelbacteria bacterium Licking1014_96</name>
    <dbReference type="NCBI Taxonomy" id="2017149"/>
    <lineage>
        <taxon>Bacteria</taxon>
        <taxon>Candidatus Berkelbacteria</taxon>
    </lineage>
</organism>
<evidence type="ECO:0000313" key="2">
    <source>
        <dbReference type="EMBL" id="TSC91871.1"/>
    </source>
</evidence>
<protein>
    <submittedName>
        <fullName evidence="2">Uncharacterized protein</fullName>
    </submittedName>
</protein>
<dbReference type="Proteomes" id="UP000318296">
    <property type="component" value="Unassembled WGS sequence"/>
</dbReference>
<accession>A0A554LG63</accession>
<name>A0A554LG63_9BACT</name>
<dbReference type="EMBL" id="VMGH01000023">
    <property type="protein sequence ID" value="TSC91871.1"/>
    <property type="molecule type" value="Genomic_DNA"/>
</dbReference>
<comment type="caution">
    <text evidence="2">The sequence shown here is derived from an EMBL/GenBank/DDBJ whole genome shotgun (WGS) entry which is preliminary data.</text>
</comment>
<gene>
    <name evidence="2" type="ORF">CEN92_177</name>
</gene>
<reference evidence="2 3" key="1">
    <citation type="submission" date="2017-07" db="EMBL/GenBank/DDBJ databases">
        <title>Mechanisms for carbon and nitrogen cycling indicate functional differentiation within the Candidate Phyla Radiation.</title>
        <authorList>
            <person name="Danczak R.E."/>
            <person name="Johnston M.D."/>
            <person name="Kenah C."/>
            <person name="Slattery M."/>
            <person name="Wrighton K.C."/>
            <person name="Wilkins M.J."/>
        </authorList>
    </citation>
    <scope>NUCLEOTIDE SEQUENCE [LARGE SCALE GENOMIC DNA]</scope>
    <source>
        <strain evidence="2">Licking1014_96</strain>
    </source>
</reference>
<evidence type="ECO:0000313" key="3">
    <source>
        <dbReference type="Proteomes" id="UP000318296"/>
    </source>
</evidence>
<feature type="transmembrane region" description="Helical" evidence="1">
    <location>
        <begin position="13"/>
        <end position="34"/>
    </location>
</feature>
<keyword evidence="1" id="KW-0812">Transmembrane</keyword>
<sequence>MGFLEWLKAYWHLVFYLLFLAVYAIFSLAAFYHCREYGYAGDATRIMMVVYTVISLVIIITTFYLLLIV</sequence>